<dbReference type="GO" id="GO:0004252">
    <property type="term" value="F:serine-type endopeptidase activity"/>
    <property type="evidence" value="ECO:0007669"/>
    <property type="project" value="UniProtKB-UniRule"/>
</dbReference>
<dbReference type="AlphaFoldDB" id="A0A2T0RS99"/>
<comment type="caution">
    <text evidence="9">The sequence shown here is derived from an EMBL/GenBank/DDBJ whole genome shotgun (WGS) entry which is preliminary data.</text>
</comment>
<feature type="chain" id="PRO_5015420046" evidence="7">
    <location>
        <begin position="29"/>
        <end position="634"/>
    </location>
</feature>
<keyword evidence="10" id="KW-1185">Reference proteome</keyword>
<gene>
    <name evidence="9" type="ORF">CLV70_114130</name>
</gene>
<evidence type="ECO:0000256" key="7">
    <source>
        <dbReference type="SAM" id="SignalP"/>
    </source>
</evidence>
<dbReference type="SUPFAM" id="SSF52743">
    <property type="entry name" value="Subtilisin-like"/>
    <property type="match status" value="1"/>
</dbReference>
<dbReference type="InterPro" id="IPR036852">
    <property type="entry name" value="Peptidase_S8/S53_dom_sf"/>
</dbReference>
<name>A0A2T0RS99_9ACTN</name>
<dbReference type="RefSeq" id="WP_106129393.1">
    <property type="nucleotide sequence ID" value="NZ_PVZG01000014.1"/>
</dbReference>
<feature type="compositionally biased region" description="Low complexity" evidence="6">
    <location>
        <begin position="397"/>
        <end position="430"/>
    </location>
</feature>
<proteinExistence type="inferred from homology"/>
<evidence type="ECO:0000256" key="3">
    <source>
        <dbReference type="ARBA" id="ARBA00022801"/>
    </source>
</evidence>
<dbReference type="InterPro" id="IPR023828">
    <property type="entry name" value="Peptidase_S8_Ser-AS"/>
</dbReference>
<dbReference type="OrthoDB" id="5240330at2"/>
<dbReference type="InterPro" id="IPR015500">
    <property type="entry name" value="Peptidase_S8_subtilisin-rel"/>
</dbReference>
<feature type="active site" description="Charge relay system" evidence="5">
    <location>
        <position position="120"/>
    </location>
</feature>
<evidence type="ECO:0000313" key="9">
    <source>
        <dbReference type="EMBL" id="PRY23997.1"/>
    </source>
</evidence>
<dbReference type="GO" id="GO:0006508">
    <property type="term" value="P:proteolysis"/>
    <property type="evidence" value="ECO:0007669"/>
    <property type="project" value="UniProtKB-KW"/>
</dbReference>
<keyword evidence="4 5" id="KW-0720">Serine protease</keyword>
<accession>A0A2T0RS99</accession>
<dbReference type="Pfam" id="PF00082">
    <property type="entry name" value="Peptidase_S8"/>
    <property type="match status" value="1"/>
</dbReference>
<feature type="domain" description="Peptidase S8/S53" evidence="8">
    <location>
        <begin position="112"/>
        <end position="371"/>
    </location>
</feature>
<protein>
    <submittedName>
        <fullName evidence="9">Subtilase family protein</fullName>
    </submittedName>
</protein>
<dbReference type="GO" id="GO:0005975">
    <property type="term" value="P:carbohydrate metabolic process"/>
    <property type="evidence" value="ECO:0007669"/>
    <property type="project" value="UniProtKB-ARBA"/>
</dbReference>
<evidence type="ECO:0000256" key="1">
    <source>
        <dbReference type="ARBA" id="ARBA00011073"/>
    </source>
</evidence>
<feature type="signal peptide" evidence="7">
    <location>
        <begin position="1"/>
        <end position="28"/>
    </location>
</feature>
<dbReference type="PROSITE" id="PS00138">
    <property type="entry name" value="SUBTILASE_SER"/>
    <property type="match status" value="1"/>
</dbReference>
<evidence type="ECO:0000313" key="10">
    <source>
        <dbReference type="Proteomes" id="UP000239209"/>
    </source>
</evidence>
<dbReference type="Gene3D" id="3.40.50.200">
    <property type="entry name" value="Peptidase S8/S53 domain"/>
    <property type="match status" value="1"/>
</dbReference>
<dbReference type="InterPro" id="IPR022398">
    <property type="entry name" value="Peptidase_S8_His-AS"/>
</dbReference>
<evidence type="ECO:0000256" key="4">
    <source>
        <dbReference type="ARBA" id="ARBA00022825"/>
    </source>
</evidence>
<keyword evidence="2 5" id="KW-0645">Protease</keyword>
<dbReference type="PRINTS" id="PR00723">
    <property type="entry name" value="SUBTILISIN"/>
</dbReference>
<feature type="active site" description="Charge relay system" evidence="5">
    <location>
        <position position="163"/>
    </location>
</feature>
<dbReference type="InterPro" id="IPR000209">
    <property type="entry name" value="Peptidase_S8/S53_dom"/>
</dbReference>
<evidence type="ECO:0000259" key="8">
    <source>
        <dbReference type="Pfam" id="PF00082"/>
    </source>
</evidence>
<reference evidence="9 10" key="1">
    <citation type="submission" date="2018-03" db="EMBL/GenBank/DDBJ databases">
        <title>Genomic Encyclopedia of Archaeal and Bacterial Type Strains, Phase II (KMG-II): from individual species to whole genera.</title>
        <authorList>
            <person name="Goeker M."/>
        </authorList>
    </citation>
    <scope>NUCLEOTIDE SEQUENCE [LARGE SCALE GENOMIC DNA]</scope>
    <source>
        <strain evidence="9 10">DSM 45348</strain>
    </source>
</reference>
<dbReference type="InterPro" id="IPR050131">
    <property type="entry name" value="Peptidase_S8_subtilisin-like"/>
</dbReference>
<comment type="similarity">
    <text evidence="1 5">Belongs to the peptidase S8 family.</text>
</comment>
<dbReference type="Proteomes" id="UP000239209">
    <property type="component" value="Unassembled WGS sequence"/>
</dbReference>
<keyword evidence="3 5" id="KW-0378">Hydrolase</keyword>
<evidence type="ECO:0000256" key="2">
    <source>
        <dbReference type="ARBA" id="ARBA00022670"/>
    </source>
</evidence>
<evidence type="ECO:0000256" key="5">
    <source>
        <dbReference type="PROSITE-ProRule" id="PRU01240"/>
    </source>
</evidence>
<organism evidence="9 10">
    <name type="scientific">Pseudosporangium ferrugineum</name>
    <dbReference type="NCBI Taxonomy" id="439699"/>
    <lineage>
        <taxon>Bacteria</taxon>
        <taxon>Bacillati</taxon>
        <taxon>Actinomycetota</taxon>
        <taxon>Actinomycetes</taxon>
        <taxon>Micromonosporales</taxon>
        <taxon>Micromonosporaceae</taxon>
        <taxon>Pseudosporangium</taxon>
    </lineage>
</organism>
<dbReference type="PANTHER" id="PTHR43806:SF11">
    <property type="entry name" value="CEREVISIN-RELATED"/>
    <property type="match status" value="1"/>
</dbReference>
<dbReference type="Gene3D" id="2.60.40.10">
    <property type="entry name" value="Immunoglobulins"/>
    <property type="match status" value="1"/>
</dbReference>
<feature type="active site" description="Charge relay system" evidence="5">
    <location>
        <position position="323"/>
    </location>
</feature>
<dbReference type="PROSITE" id="PS51892">
    <property type="entry name" value="SUBTILASE"/>
    <property type="match status" value="1"/>
</dbReference>
<sequence>MRVFTRRHLAAAIAGCAVVFGMGSPAAAADGSAEDTYATVLDPAGRPTFVEVTAPTLAQEVRRAENLPGSIGASFATEAGVAGAPSDDTWRGSLWGNDALHIDDVTPRPGTTGQLVAVLDTGVSPAEEDWTPGQVRCDLGADVIGDAYTTSSGGTGCVDPHGHGTHVAGTIGAVAGNGKGVAGIASGVGIIPVRVLNASGTGSDIGIAQGIVAAVDHGATVINMSLSGPQTPNYNTAIAYATSHGVSVVAANGNNRQTGNQAVWPASVPGVIAVAATTAQGTSAYFSNSSGTATVAAPGYGILSMDARHTDPSFPYVSMSGTSMASPHVAATVALWRAGHASATAAQVRDALIGTAIDAGPAGFDNEFGYGTVNPYRLLTGVEWPAVPADPAPADPAPVVTTPAPSPVVTTPAPSPVVTTPTPSPVVTTPPAGPEPAPPSLPVPAPVITPPPAVAPAAPSSVRVTAQVEALRVSWAAVPGGGTAPVSGYRLYRDGVLRATLAGTALTDRVDGGIAHTYAVEAYGPGGTSARISATGTARWAAARLALNRTAVARKGRIVVRGTSLRPGSVLTVRETYAYRKTTRTVALVTVRLTGGDVSVSVLPVQSARTGTLTVQGVGRDGRVVRITRSIRVG</sequence>
<dbReference type="InterPro" id="IPR013783">
    <property type="entry name" value="Ig-like_fold"/>
</dbReference>
<feature type="region of interest" description="Disordered" evidence="6">
    <location>
        <begin position="393"/>
        <end position="438"/>
    </location>
</feature>
<dbReference type="PROSITE" id="PS00137">
    <property type="entry name" value="SUBTILASE_HIS"/>
    <property type="match status" value="1"/>
</dbReference>
<dbReference type="EMBL" id="PVZG01000014">
    <property type="protein sequence ID" value="PRY23997.1"/>
    <property type="molecule type" value="Genomic_DNA"/>
</dbReference>
<dbReference type="PANTHER" id="PTHR43806">
    <property type="entry name" value="PEPTIDASE S8"/>
    <property type="match status" value="1"/>
</dbReference>
<keyword evidence="7" id="KW-0732">Signal</keyword>
<evidence type="ECO:0000256" key="6">
    <source>
        <dbReference type="SAM" id="MobiDB-lite"/>
    </source>
</evidence>